<keyword evidence="1" id="KW-0808">Transferase</keyword>
<name>A0ABP8H1Q7_9SPHI</name>
<evidence type="ECO:0000259" key="2">
    <source>
        <dbReference type="Pfam" id="PF00534"/>
    </source>
</evidence>
<dbReference type="RefSeq" id="WP_345212919.1">
    <property type="nucleotide sequence ID" value="NZ_BAABFT010000013.1"/>
</dbReference>
<evidence type="ECO:0000256" key="1">
    <source>
        <dbReference type="ARBA" id="ARBA00022679"/>
    </source>
</evidence>
<dbReference type="Pfam" id="PF00534">
    <property type="entry name" value="Glycos_transf_1"/>
    <property type="match status" value="1"/>
</dbReference>
<dbReference type="CDD" id="cd03809">
    <property type="entry name" value="GT4_MtfB-like"/>
    <property type="match status" value="1"/>
</dbReference>
<proteinExistence type="predicted"/>
<accession>A0ABP8H1Q7</accession>
<evidence type="ECO:0000313" key="5">
    <source>
        <dbReference type="Proteomes" id="UP001500582"/>
    </source>
</evidence>
<reference evidence="5" key="1">
    <citation type="journal article" date="2019" name="Int. J. Syst. Evol. Microbiol.">
        <title>The Global Catalogue of Microorganisms (GCM) 10K type strain sequencing project: providing services to taxonomists for standard genome sequencing and annotation.</title>
        <authorList>
            <consortium name="The Broad Institute Genomics Platform"/>
            <consortium name="The Broad Institute Genome Sequencing Center for Infectious Disease"/>
            <person name="Wu L."/>
            <person name="Ma J."/>
        </authorList>
    </citation>
    <scope>NUCLEOTIDE SEQUENCE [LARGE SCALE GENOMIC DNA]</scope>
    <source>
        <strain evidence="5">JCM 17705</strain>
    </source>
</reference>
<dbReference type="InterPro" id="IPR028098">
    <property type="entry name" value="Glyco_trans_4-like_N"/>
</dbReference>
<dbReference type="PANTHER" id="PTHR46401">
    <property type="entry name" value="GLYCOSYLTRANSFERASE WBBK-RELATED"/>
    <property type="match status" value="1"/>
</dbReference>
<gene>
    <name evidence="4" type="ORF">GCM10023149_39710</name>
</gene>
<comment type="caution">
    <text evidence="4">The sequence shown here is derived from an EMBL/GenBank/DDBJ whole genome shotgun (WGS) entry which is preliminary data.</text>
</comment>
<dbReference type="Gene3D" id="3.40.50.2000">
    <property type="entry name" value="Glycogen Phosphorylase B"/>
    <property type="match status" value="2"/>
</dbReference>
<dbReference type="SUPFAM" id="SSF53756">
    <property type="entry name" value="UDP-Glycosyltransferase/glycogen phosphorylase"/>
    <property type="match status" value="1"/>
</dbReference>
<evidence type="ECO:0000259" key="3">
    <source>
        <dbReference type="Pfam" id="PF13439"/>
    </source>
</evidence>
<protein>
    <recommendedName>
        <fullName evidence="6">Glycosyltransferase involved in cell wall biosynthesis</fullName>
    </recommendedName>
</protein>
<organism evidence="4 5">
    <name type="scientific">Mucilaginibacter gynuensis</name>
    <dbReference type="NCBI Taxonomy" id="1302236"/>
    <lineage>
        <taxon>Bacteria</taxon>
        <taxon>Pseudomonadati</taxon>
        <taxon>Bacteroidota</taxon>
        <taxon>Sphingobacteriia</taxon>
        <taxon>Sphingobacteriales</taxon>
        <taxon>Sphingobacteriaceae</taxon>
        <taxon>Mucilaginibacter</taxon>
    </lineage>
</organism>
<dbReference type="Proteomes" id="UP001500582">
    <property type="component" value="Unassembled WGS sequence"/>
</dbReference>
<dbReference type="EMBL" id="BAABFT010000013">
    <property type="protein sequence ID" value="GAA4333140.1"/>
    <property type="molecule type" value="Genomic_DNA"/>
</dbReference>
<keyword evidence="5" id="KW-1185">Reference proteome</keyword>
<evidence type="ECO:0008006" key="6">
    <source>
        <dbReference type="Google" id="ProtNLM"/>
    </source>
</evidence>
<dbReference type="Pfam" id="PF13439">
    <property type="entry name" value="Glyco_transf_4"/>
    <property type="match status" value="1"/>
</dbReference>
<sequence>MKLDLNSKIKLGIDAKWFFEGPPSGNMVVKNLVDEIIRNNRGRYDIYLLLTQKSKAQAIAHFPAGINLIFLPNVPNLLSNMLIIPYVAWKHNIEVMLFQNFSSLWSLGLYTIAYIHDVLFLDHPQYYTKAELLYFKNMKYLAARADMIITISGTEKERLVKNHVSSENKTAVVYHGINDHFKTLSSYPLQQMDDVARKYNLPGRYLLCVGRVNIRKNLISLVKALALIDDPAIKLVIVGEQGSINSQIEDHIEAGNLKDRVVFTGHVPEEDLYLIYARATIFCFPSFAEGFGLPPLEAMQCGVPVVVSNRTAMPEVCGDAAVYIDPDSTFDIAHKINNLLNDVDYYRQKVTEGINHAKNFTWERSANNLLNIIDNAYVN</sequence>
<feature type="domain" description="Glycosyl transferase family 1" evidence="2">
    <location>
        <begin position="203"/>
        <end position="347"/>
    </location>
</feature>
<evidence type="ECO:0000313" key="4">
    <source>
        <dbReference type="EMBL" id="GAA4333140.1"/>
    </source>
</evidence>
<dbReference type="InterPro" id="IPR001296">
    <property type="entry name" value="Glyco_trans_1"/>
</dbReference>
<dbReference type="PANTHER" id="PTHR46401:SF2">
    <property type="entry name" value="GLYCOSYLTRANSFERASE WBBK-RELATED"/>
    <property type="match status" value="1"/>
</dbReference>
<feature type="domain" description="Glycosyltransferase subfamily 4-like N-terminal" evidence="3">
    <location>
        <begin position="44"/>
        <end position="179"/>
    </location>
</feature>